<dbReference type="InterPro" id="IPR034732">
    <property type="entry name" value="EPHD"/>
</dbReference>
<feature type="compositionally biased region" description="Basic residues" evidence="9">
    <location>
        <begin position="1156"/>
        <end position="1169"/>
    </location>
</feature>
<keyword evidence="11" id="KW-0378">Hydrolase</keyword>
<feature type="compositionally biased region" description="Low complexity" evidence="9">
    <location>
        <begin position="165"/>
        <end position="187"/>
    </location>
</feature>
<keyword evidence="3" id="KW-0677">Repeat</keyword>
<dbReference type="STRING" id="554055.A0A2P6V5A7"/>
<dbReference type="OrthoDB" id="2384350at2759"/>
<feature type="region of interest" description="Disordered" evidence="9">
    <location>
        <begin position="852"/>
        <end position="873"/>
    </location>
</feature>
<evidence type="ECO:0000256" key="1">
    <source>
        <dbReference type="ARBA" id="ARBA00004123"/>
    </source>
</evidence>
<dbReference type="InterPro" id="IPR010919">
    <property type="entry name" value="SAND-like_dom_sf"/>
</dbReference>
<keyword evidence="6" id="KW-0805">Transcription regulation</keyword>
<dbReference type="PANTHER" id="PTHR45888:SF5">
    <property type="entry name" value="D4, ISOFORM A"/>
    <property type="match status" value="1"/>
</dbReference>
<evidence type="ECO:0000256" key="2">
    <source>
        <dbReference type="ARBA" id="ARBA00022723"/>
    </source>
</evidence>
<evidence type="ECO:0000256" key="9">
    <source>
        <dbReference type="SAM" id="MobiDB-lite"/>
    </source>
</evidence>
<dbReference type="InterPro" id="IPR013083">
    <property type="entry name" value="Znf_RING/FYVE/PHD"/>
</dbReference>
<feature type="compositionally biased region" description="Pro residues" evidence="9">
    <location>
        <begin position="188"/>
        <end position="201"/>
    </location>
</feature>
<keyword evidence="8" id="KW-0539">Nucleus</keyword>
<evidence type="ECO:0000256" key="7">
    <source>
        <dbReference type="ARBA" id="ARBA00023163"/>
    </source>
</evidence>
<comment type="subcellular location">
    <subcellularLocation>
        <location evidence="1">Nucleus</location>
    </subcellularLocation>
</comment>
<feature type="compositionally biased region" description="Gly residues" evidence="9">
    <location>
        <begin position="923"/>
        <end position="935"/>
    </location>
</feature>
<evidence type="ECO:0000256" key="5">
    <source>
        <dbReference type="ARBA" id="ARBA00022833"/>
    </source>
</evidence>
<feature type="compositionally biased region" description="Basic and acidic residues" evidence="9">
    <location>
        <begin position="628"/>
        <end position="637"/>
    </location>
</feature>
<evidence type="ECO:0000256" key="8">
    <source>
        <dbReference type="ARBA" id="ARBA00023242"/>
    </source>
</evidence>
<feature type="compositionally biased region" description="Low complexity" evidence="9">
    <location>
        <begin position="667"/>
        <end position="686"/>
    </location>
</feature>
<dbReference type="Gene3D" id="3.10.390.10">
    <property type="entry name" value="SAND domain-like"/>
    <property type="match status" value="1"/>
</dbReference>
<feature type="compositionally biased region" description="Low complexity" evidence="9">
    <location>
        <begin position="8"/>
        <end position="22"/>
    </location>
</feature>
<gene>
    <name evidence="11" type="ORF">C2E20_7275</name>
</gene>
<evidence type="ECO:0000256" key="6">
    <source>
        <dbReference type="ARBA" id="ARBA00023015"/>
    </source>
</evidence>
<dbReference type="GO" id="GO:0016787">
    <property type="term" value="F:hydrolase activity"/>
    <property type="evidence" value="ECO:0007669"/>
    <property type="project" value="UniProtKB-KW"/>
</dbReference>
<proteinExistence type="predicted"/>
<dbReference type="Gene3D" id="3.30.40.10">
    <property type="entry name" value="Zinc/RING finger domain, C3HC4 (zinc finger)"/>
    <property type="match status" value="1"/>
</dbReference>
<evidence type="ECO:0000256" key="3">
    <source>
        <dbReference type="ARBA" id="ARBA00022737"/>
    </source>
</evidence>
<feature type="domain" description="PHD-type" evidence="10">
    <location>
        <begin position="972"/>
        <end position="1098"/>
    </location>
</feature>
<dbReference type="PANTHER" id="PTHR45888">
    <property type="entry name" value="HL01030P-RELATED"/>
    <property type="match status" value="1"/>
</dbReference>
<feature type="compositionally biased region" description="Acidic residues" evidence="9">
    <location>
        <begin position="1181"/>
        <end position="1210"/>
    </location>
</feature>
<dbReference type="GO" id="GO:0005634">
    <property type="term" value="C:nucleus"/>
    <property type="evidence" value="ECO:0007669"/>
    <property type="project" value="UniProtKB-SubCell"/>
</dbReference>
<evidence type="ECO:0000313" key="12">
    <source>
        <dbReference type="Proteomes" id="UP000239649"/>
    </source>
</evidence>
<feature type="compositionally biased region" description="Low complexity" evidence="9">
    <location>
        <begin position="1133"/>
        <end position="1148"/>
    </location>
</feature>
<keyword evidence="5" id="KW-0862">Zinc</keyword>
<feature type="region of interest" description="Disordered" evidence="9">
    <location>
        <begin position="1133"/>
        <end position="1230"/>
    </location>
</feature>
<evidence type="ECO:0000259" key="10">
    <source>
        <dbReference type="PROSITE" id="PS51805"/>
    </source>
</evidence>
<feature type="compositionally biased region" description="Pro residues" evidence="9">
    <location>
        <begin position="257"/>
        <end position="270"/>
    </location>
</feature>
<feature type="region of interest" description="Disordered" evidence="9">
    <location>
        <begin position="1"/>
        <end position="22"/>
    </location>
</feature>
<dbReference type="PRINTS" id="PR01217">
    <property type="entry name" value="PRICHEXTENSN"/>
</dbReference>
<keyword evidence="7" id="KW-0804">Transcription</keyword>
<reference evidence="11 12" key="1">
    <citation type="journal article" date="2018" name="Plant J.">
        <title>Genome sequences of Chlorella sorokiniana UTEX 1602 and Micractinium conductrix SAG 241.80: implications to maltose excretion by a green alga.</title>
        <authorList>
            <person name="Arriola M.B."/>
            <person name="Velmurugan N."/>
            <person name="Zhang Y."/>
            <person name="Plunkett M.H."/>
            <person name="Hondzo H."/>
            <person name="Barney B.M."/>
        </authorList>
    </citation>
    <scope>NUCLEOTIDE SEQUENCE [LARGE SCALE GENOMIC DNA]</scope>
    <source>
        <strain evidence="11 12">SAG 241.80</strain>
    </source>
</reference>
<feature type="compositionally biased region" description="Low complexity" evidence="9">
    <location>
        <begin position="271"/>
        <end position="287"/>
    </location>
</feature>
<dbReference type="EMBL" id="LHPF02000028">
    <property type="protein sequence ID" value="PSC69263.1"/>
    <property type="molecule type" value="Genomic_DNA"/>
</dbReference>
<keyword evidence="4" id="KW-0863">Zinc-finger</keyword>
<evidence type="ECO:0000313" key="11">
    <source>
        <dbReference type="EMBL" id="PSC69263.1"/>
    </source>
</evidence>
<feature type="compositionally biased region" description="Acidic residues" evidence="9">
    <location>
        <begin position="444"/>
        <end position="453"/>
    </location>
</feature>
<feature type="compositionally biased region" description="Low complexity" evidence="9">
    <location>
        <begin position="1220"/>
        <end position="1230"/>
    </location>
</feature>
<feature type="region of interest" description="Disordered" evidence="9">
    <location>
        <begin position="903"/>
        <end position="957"/>
    </location>
</feature>
<keyword evidence="2" id="KW-0479">Metal-binding</keyword>
<feature type="compositionally biased region" description="Gly residues" evidence="9">
    <location>
        <begin position="480"/>
        <end position="491"/>
    </location>
</feature>
<dbReference type="PROSITE" id="PS51805">
    <property type="entry name" value="EPHD"/>
    <property type="match status" value="1"/>
</dbReference>
<feature type="region of interest" description="Disordered" evidence="9">
    <location>
        <begin position="165"/>
        <end position="290"/>
    </location>
</feature>
<name>A0A2P6V5A7_9CHLO</name>
<dbReference type="GO" id="GO:0008270">
    <property type="term" value="F:zinc ion binding"/>
    <property type="evidence" value="ECO:0007669"/>
    <property type="project" value="UniProtKB-KW"/>
</dbReference>
<feature type="compositionally biased region" description="Basic residues" evidence="9">
    <location>
        <begin position="497"/>
        <end position="507"/>
    </location>
</feature>
<keyword evidence="12" id="KW-1185">Reference proteome</keyword>
<feature type="compositionally biased region" description="Low complexity" evidence="9">
    <location>
        <begin position="548"/>
        <end position="578"/>
    </location>
</feature>
<feature type="region of interest" description="Disordered" evidence="9">
    <location>
        <begin position="373"/>
        <end position="637"/>
    </location>
</feature>
<feature type="compositionally biased region" description="Pro residues" evidence="9">
    <location>
        <begin position="209"/>
        <end position="250"/>
    </location>
</feature>
<comment type="caution">
    <text evidence="11">The sequence shown here is derived from an EMBL/GenBank/DDBJ whole genome shotgun (WGS) entry which is preliminary data.</text>
</comment>
<dbReference type="Pfam" id="PF13771">
    <property type="entry name" value="zf-HC5HC2H"/>
    <property type="match status" value="1"/>
</dbReference>
<sequence>MTGGQPAGGDKPPAQPAAAGAAQASFLPGAAPPYANMPGMLAIMTSAATGGNSTIPPPPPAVLEELRRMQTSPQMATVRQRFEELLRYQKEVGMLSKSDPLFAQKLAQIPKPDMTQMTMPELSPAMRAVLGQWIASSPRLRAVLQQQQEQAWQMQDRLQQEMAVQQRRAAAAPGAANPRVVQTGAPALGPPPAAPLRPAAPRPITTMLRPPPPRKPLPVAPQPALPAPKPAPPAAKPAPPVPKPVPPAPKPLRVAPKPVPPAPQASPPAVTPAAAAAPKPGSPFSGSDGDGGVTEVPVVCNGLPGTFLVERQMMACYCPVCTSRAEKEGLRRIVVSPSEYERHAGSGASKKWRWTVHTADDPRVTLGDWLTKHNLDQPRGRLGRSPFAAKQRKAAQQAEEEEASRELLGPRRGRGRRRAGSEDLSVSDYADLKPCSTVMSVQKEEEEEEEEEGGTPHARFGGFGSAARLPGGRSTTPPRGGAGGAGRGQGAAAGAQGKKHRQLRWIRRSADTSPEPGEGEEAGGVDVAALLGDLQGMEDEEEGGGGAAPHLPLLLPLQRAADAAEAAAAAQARQDAVAGSAVGPRLLGLPPVAVQRPGTGRSRLGGNGNEEQAGLRSPTGKPWLQADHAMHEEHEGTDMRLGKEYQAALPAYQGPPPALGPSAEAQEPIAALPGPPEAEALASAAGPEKEQAAALPRDATADVWLREVADHVRATVTGRQQRHRKQSRWLQETFDPNAVLGGKALVERRFEEDDAKDRFMVGRQASARSGQDLAGGGAAAAAASIGPEVLKWTVVRYNDGSQALEVRLALGGTVYAGTLPASGDAGGGRPRGTDDAVALAAEAALATAAAAAVAPPPLREPAPSLGGEPGSARGLLPAVSGVSLASGQLQQGETPRGGMSLAATAATAGGGGGGAAPSNLGPGRDGGGGGGGGGAAVQSYLEGESQPGASSDKRAAAEARFQRMEHVGAPAGAQCALCHAADTDDISEEARGLGGRSQRGLGQMILVRVSAVAHAWVHDQCARWSPEVYDPEGNNRLEGMRDAVRRGRMLRCKCCGNKGATLGCFKRTCRASYHLACARKYHCLLQVEPYLVACPEHVDELPAPYNIAVGAGGAPVPAPALPAAAPTAAPAVSGVAKPAGSAPRAPKGAGSGGGRVRPRSGSRAGKGRGQRGSSWGAGGDSDSEAGMEEYESEESSQEEGEESGADEADMEPPPAKRQRQAAAAAAGDPPGAADLVAQLTALNQQLEQHQQLAAAAVPAAAAAAAGAPSLHRVPPPLPRVPPPLPIPGLPVSVPGEAWTRERIVEAPQLAAEVAAEIAARTKAVVVNCEGEHFRFRAFHKAQDVTPAVQDDSDAILLLDASLERAAAGWPHTHAFPHLSPAEQAAAFEELLLDEQERQAKAGII</sequence>
<protein>
    <submittedName>
        <fullName evidence="11">P-loop nucleoside triphosphate hydrolase superfamily</fullName>
    </submittedName>
</protein>
<organism evidence="11 12">
    <name type="scientific">Micractinium conductrix</name>
    <dbReference type="NCBI Taxonomy" id="554055"/>
    <lineage>
        <taxon>Eukaryota</taxon>
        <taxon>Viridiplantae</taxon>
        <taxon>Chlorophyta</taxon>
        <taxon>core chlorophytes</taxon>
        <taxon>Trebouxiophyceae</taxon>
        <taxon>Chlorellales</taxon>
        <taxon>Chlorellaceae</taxon>
        <taxon>Chlorella clade</taxon>
        <taxon>Micractinium</taxon>
    </lineage>
</organism>
<evidence type="ECO:0000256" key="4">
    <source>
        <dbReference type="ARBA" id="ARBA00022771"/>
    </source>
</evidence>
<accession>A0A2P6V5A7</accession>
<dbReference type="Proteomes" id="UP000239649">
    <property type="component" value="Unassembled WGS sequence"/>
</dbReference>
<feature type="region of interest" description="Disordered" evidence="9">
    <location>
        <begin position="650"/>
        <end position="696"/>
    </location>
</feature>